<dbReference type="PANTHER" id="PTHR48007">
    <property type="entry name" value="LEUCINE-RICH REPEAT RECEPTOR-LIKE PROTEIN KINASE PXC1"/>
    <property type="match status" value="1"/>
</dbReference>
<feature type="domain" description="Protein kinase" evidence="12">
    <location>
        <begin position="387"/>
        <end position="672"/>
    </location>
</feature>
<dbReference type="FunFam" id="3.30.200.20:FF:000125">
    <property type="entry name" value="Protein STRUBBELIG-RECEPTOR FAMILY 8"/>
    <property type="match status" value="1"/>
</dbReference>
<keyword evidence="14" id="KW-1185">Reference proteome</keyword>
<keyword evidence="8" id="KW-0675">Receptor</keyword>
<dbReference type="FunFam" id="1.10.510.10:FF:000479">
    <property type="entry name" value="Leucine-rich repeat receptor-like protein kinase"/>
    <property type="match status" value="1"/>
</dbReference>
<organism evidence="13 14">
    <name type="scientific">Ilex paraguariensis</name>
    <name type="common">yerba mate</name>
    <dbReference type="NCBI Taxonomy" id="185542"/>
    <lineage>
        <taxon>Eukaryota</taxon>
        <taxon>Viridiplantae</taxon>
        <taxon>Streptophyta</taxon>
        <taxon>Embryophyta</taxon>
        <taxon>Tracheophyta</taxon>
        <taxon>Spermatophyta</taxon>
        <taxon>Magnoliopsida</taxon>
        <taxon>eudicotyledons</taxon>
        <taxon>Gunneridae</taxon>
        <taxon>Pentapetalae</taxon>
        <taxon>asterids</taxon>
        <taxon>campanulids</taxon>
        <taxon>Aquifoliales</taxon>
        <taxon>Aquifoliaceae</taxon>
        <taxon>Ilex</taxon>
    </lineage>
</organism>
<dbReference type="InterPro" id="IPR011009">
    <property type="entry name" value="Kinase-like_dom_sf"/>
</dbReference>
<proteinExistence type="predicted"/>
<dbReference type="SUPFAM" id="SSF56112">
    <property type="entry name" value="Protein kinase-like (PK-like)"/>
    <property type="match status" value="1"/>
</dbReference>
<dbReference type="AlphaFoldDB" id="A0ABC8SR48"/>
<evidence type="ECO:0000256" key="6">
    <source>
        <dbReference type="ARBA" id="ARBA00022989"/>
    </source>
</evidence>
<dbReference type="InterPro" id="IPR000719">
    <property type="entry name" value="Prot_kinase_dom"/>
</dbReference>
<dbReference type="FunFam" id="3.80.10.10:FF:000129">
    <property type="entry name" value="Leucine-rich repeat receptor-like kinase"/>
    <property type="match status" value="1"/>
</dbReference>
<evidence type="ECO:0000256" key="5">
    <source>
        <dbReference type="ARBA" id="ARBA00022737"/>
    </source>
</evidence>
<evidence type="ECO:0000256" key="7">
    <source>
        <dbReference type="ARBA" id="ARBA00023136"/>
    </source>
</evidence>
<evidence type="ECO:0000313" key="13">
    <source>
        <dbReference type="EMBL" id="CAK9159338.1"/>
    </source>
</evidence>
<evidence type="ECO:0000256" key="1">
    <source>
        <dbReference type="ARBA" id="ARBA00004167"/>
    </source>
</evidence>
<reference evidence="13 14" key="1">
    <citation type="submission" date="2024-02" db="EMBL/GenBank/DDBJ databases">
        <authorList>
            <person name="Vignale AGUSTIN F."/>
            <person name="Sosa J E."/>
            <person name="Modenutti C."/>
        </authorList>
    </citation>
    <scope>NUCLEOTIDE SEQUENCE [LARGE SCALE GENOMIC DNA]</scope>
</reference>
<dbReference type="Gene3D" id="1.10.510.10">
    <property type="entry name" value="Transferase(Phosphotransferase) domain 1"/>
    <property type="match status" value="1"/>
</dbReference>
<evidence type="ECO:0000256" key="9">
    <source>
        <dbReference type="ARBA" id="ARBA00023180"/>
    </source>
</evidence>
<dbReference type="Gene3D" id="3.80.10.10">
    <property type="entry name" value="Ribonuclease Inhibitor"/>
    <property type="match status" value="2"/>
</dbReference>
<comment type="subcellular location">
    <subcellularLocation>
        <location evidence="1">Membrane</location>
        <topology evidence="1">Single-pass membrane protein</topology>
    </subcellularLocation>
</comment>
<dbReference type="Gene3D" id="3.30.200.20">
    <property type="entry name" value="Phosphorylase Kinase, domain 1"/>
    <property type="match status" value="1"/>
</dbReference>
<name>A0ABC8SR48_9AQUA</name>
<dbReference type="GO" id="GO:0016020">
    <property type="term" value="C:membrane"/>
    <property type="evidence" value="ECO:0007669"/>
    <property type="project" value="UniProtKB-SubCell"/>
</dbReference>
<dbReference type="InterPro" id="IPR013210">
    <property type="entry name" value="LRR_N_plant-typ"/>
</dbReference>
<feature type="region of interest" description="Disordered" evidence="10">
    <location>
        <begin position="237"/>
        <end position="261"/>
    </location>
</feature>
<dbReference type="PROSITE" id="PS51450">
    <property type="entry name" value="LRR"/>
    <property type="match status" value="1"/>
</dbReference>
<dbReference type="SUPFAM" id="SSF52058">
    <property type="entry name" value="L domain-like"/>
    <property type="match status" value="1"/>
</dbReference>
<sequence>MILIISPNSAFDVIQKTDVEDCRGTETGELLAPQTRPKWNLSLLLGKMTKWYLIVLVFSAILASHASAHTDPLDVQALQDLYAALNSPPQLKGWKSNGGDPCEESWKGVSCSESSVIHISLNGLELSGGLGFQLSNLHSLKQLDLSSNHIQGEIPYSLPLNVTHLDLSYNNLTGDLPSSFGSLTNLTRLFLQSNEFSGSVIFLSDLPLSDLIGGNRFEKGRNYKPWNFPLDFVPNEPNISSPPTSESSAIESYPSHKDSGYKKKRLGAGGIAFMVGGGTLVATCAALVIVVRIHLASARKLRKTESIESSRPSIPTNTARDYYFTAPEESPQILGINSPPMIAPRHLPPIRTRTVRVSRRSFSKKLKIPIFARLYTVAELQSATNSFSEESLLGEGSLGSVYRAEFPNGQIFAVKNINTEALSLVEEEQFLEVIRNAARLKHPNIVTLLGYCVEHGLHLLVYEYVRNLSLDDALHSEAFMSLSWALRLQIAVGVARAVNYLHTACVPPLAHSNLKAANILLDEDLTPRVCDCGLAVLRSLTSNSVKLKASEMAIRDSGYIAPEHEQPGIGNTKGDIYAFGVLLLELLTGKRAFDSSKPRQEQSLVKWASSRLHDNRSLEQMVDPAIKRMISSKALSRYADIVSLCIQPEKEFRPLMSEILESLTCLLQNPRTVKSIPADGTEGADPFERSFRSTNTSFFGSPTDLYHQLINSFYVVTVL</sequence>
<dbReference type="Proteomes" id="UP001642360">
    <property type="component" value="Unassembled WGS sequence"/>
</dbReference>
<evidence type="ECO:0000256" key="10">
    <source>
        <dbReference type="SAM" id="MobiDB-lite"/>
    </source>
</evidence>
<dbReference type="PROSITE" id="PS50011">
    <property type="entry name" value="PROTEIN_KINASE_DOM"/>
    <property type="match status" value="1"/>
</dbReference>
<keyword evidence="5" id="KW-0677">Repeat</keyword>
<keyword evidence="6 11" id="KW-1133">Transmembrane helix</keyword>
<evidence type="ECO:0000259" key="12">
    <source>
        <dbReference type="PROSITE" id="PS50011"/>
    </source>
</evidence>
<dbReference type="Pfam" id="PF08263">
    <property type="entry name" value="LRRNT_2"/>
    <property type="match status" value="1"/>
</dbReference>
<evidence type="ECO:0000256" key="11">
    <source>
        <dbReference type="SAM" id="Phobius"/>
    </source>
</evidence>
<dbReference type="PANTHER" id="PTHR48007:SF56">
    <property type="entry name" value="LOW QUALITY PROTEIN: PROTEIN STRUBBELIG-RECEPTOR FAMILY 2"/>
    <property type="match status" value="1"/>
</dbReference>
<evidence type="ECO:0000256" key="4">
    <source>
        <dbReference type="ARBA" id="ARBA00022729"/>
    </source>
</evidence>
<dbReference type="Pfam" id="PF00069">
    <property type="entry name" value="Pkinase"/>
    <property type="match status" value="1"/>
</dbReference>
<accession>A0ABC8SR48</accession>
<dbReference type="Pfam" id="PF00560">
    <property type="entry name" value="LRR_1"/>
    <property type="match status" value="2"/>
</dbReference>
<feature type="compositionally biased region" description="Polar residues" evidence="10">
    <location>
        <begin position="237"/>
        <end position="250"/>
    </location>
</feature>
<evidence type="ECO:0000313" key="14">
    <source>
        <dbReference type="Proteomes" id="UP001642360"/>
    </source>
</evidence>
<comment type="caution">
    <text evidence="13">The sequence shown here is derived from an EMBL/GenBank/DDBJ whole genome shotgun (WGS) entry which is preliminary data.</text>
</comment>
<keyword evidence="3 11" id="KW-0812">Transmembrane</keyword>
<feature type="transmembrane region" description="Helical" evidence="11">
    <location>
        <begin position="271"/>
        <end position="295"/>
    </location>
</feature>
<evidence type="ECO:0000256" key="3">
    <source>
        <dbReference type="ARBA" id="ARBA00022692"/>
    </source>
</evidence>
<keyword evidence="7 11" id="KW-0472">Membrane</keyword>
<dbReference type="InterPro" id="IPR032675">
    <property type="entry name" value="LRR_dom_sf"/>
</dbReference>
<gene>
    <name evidence="13" type="ORF">ILEXP_LOCUS28035</name>
</gene>
<evidence type="ECO:0000256" key="8">
    <source>
        <dbReference type="ARBA" id="ARBA00023170"/>
    </source>
</evidence>
<dbReference type="InterPro" id="IPR046959">
    <property type="entry name" value="PRK1-6/SRF4-like"/>
</dbReference>
<dbReference type="InterPro" id="IPR001611">
    <property type="entry name" value="Leu-rich_rpt"/>
</dbReference>
<evidence type="ECO:0000256" key="2">
    <source>
        <dbReference type="ARBA" id="ARBA00022614"/>
    </source>
</evidence>
<keyword evidence="4" id="KW-0732">Signal</keyword>
<keyword evidence="2" id="KW-0433">Leucine-rich repeat</keyword>
<protein>
    <recommendedName>
        <fullName evidence="12">Protein kinase domain-containing protein</fullName>
    </recommendedName>
</protein>
<dbReference type="EMBL" id="CAUOFW020003336">
    <property type="protein sequence ID" value="CAK9159338.1"/>
    <property type="molecule type" value="Genomic_DNA"/>
</dbReference>
<keyword evidence="9" id="KW-0325">Glycoprotein</keyword>